<dbReference type="Gene3D" id="3.10.450.50">
    <property type="match status" value="1"/>
</dbReference>
<organism evidence="1 2">
    <name type="scientific">Hydrogenophaga aromaticivorans</name>
    <dbReference type="NCBI Taxonomy" id="2610898"/>
    <lineage>
        <taxon>Bacteria</taxon>
        <taxon>Pseudomonadati</taxon>
        <taxon>Pseudomonadota</taxon>
        <taxon>Betaproteobacteria</taxon>
        <taxon>Burkholderiales</taxon>
        <taxon>Comamonadaceae</taxon>
        <taxon>Hydrogenophaga</taxon>
    </lineage>
</organism>
<dbReference type="NCBIfam" id="TIGR02292">
    <property type="entry name" value="ygfB_yecA"/>
    <property type="match status" value="1"/>
</dbReference>
<dbReference type="Proteomes" id="UP000545507">
    <property type="component" value="Unassembled WGS sequence"/>
</dbReference>
<name>A0A7Y8KZL3_9BURK</name>
<dbReference type="Pfam" id="PF02810">
    <property type="entry name" value="SEC-C"/>
    <property type="match status" value="1"/>
</dbReference>
<dbReference type="PANTHER" id="PTHR33747:SF1">
    <property type="entry name" value="ADENYLATE CYCLASE-ASSOCIATED CAP C-TERMINAL DOMAIN-CONTAINING PROTEIN"/>
    <property type="match status" value="1"/>
</dbReference>
<dbReference type="InterPro" id="IPR036255">
    <property type="entry name" value="YgfB-like_sf"/>
</dbReference>
<dbReference type="SUPFAM" id="SSF103642">
    <property type="entry name" value="Sec-C motif"/>
    <property type="match status" value="1"/>
</dbReference>
<accession>A0A7Y8KZL3</accession>
<proteinExistence type="predicted"/>
<dbReference type="Pfam" id="PF03695">
    <property type="entry name" value="UPF0149"/>
    <property type="match status" value="1"/>
</dbReference>
<dbReference type="PANTHER" id="PTHR33747">
    <property type="entry name" value="UPF0225 PROTEIN SCO1677"/>
    <property type="match status" value="1"/>
</dbReference>
<dbReference type="SUPFAM" id="SSF101327">
    <property type="entry name" value="YgfB-like"/>
    <property type="match status" value="1"/>
</dbReference>
<keyword evidence="2" id="KW-1185">Reference proteome</keyword>
<dbReference type="AlphaFoldDB" id="A0A7Y8KZL3"/>
<evidence type="ECO:0000313" key="1">
    <source>
        <dbReference type="EMBL" id="NWF48134.1"/>
    </source>
</evidence>
<dbReference type="EMBL" id="VYGV01000025">
    <property type="protein sequence ID" value="NWF48134.1"/>
    <property type="molecule type" value="Genomic_DNA"/>
</dbReference>
<protein>
    <submittedName>
        <fullName evidence="1">UPF0149 family protein</fullName>
    </submittedName>
</protein>
<reference evidence="1 2" key="1">
    <citation type="submission" date="2019-09" db="EMBL/GenBank/DDBJ databases">
        <title>Hydrogenophaga aromatica sp. nov., isolated from a para-xylene-degrading enrichment culture.</title>
        <authorList>
            <person name="Tancsics A."/>
            <person name="Banerjee S."/>
        </authorList>
    </citation>
    <scope>NUCLEOTIDE SEQUENCE [LARGE SCALE GENOMIC DNA]</scope>
    <source>
        <strain evidence="1 2">D2P1</strain>
    </source>
</reference>
<sequence length="235" mass="25861">MNNTVATEHLPLSAEDFTALEVWLSVRRQSFPETPDWEFCEGFMAALVCCRRAIAPSEYWPRLLGLAADAVPANVSSLWTRRWALVEQALDTRVSALDDPAAFQPELGESDDAFAQRWARGFMAAVAAWPEEWAGPRNAQAQQWREAALKLLHALTLPDTGAPTLHAYEDQQGPPRVSAARMKAVGDAIWAVYNLRETWKSLGPRVETVKHAAAAPGRNDACPCGSGKKFKKCCG</sequence>
<dbReference type="RefSeq" id="WP_177138476.1">
    <property type="nucleotide sequence ID" value="NZ_VYGV01000025.1"/>
</dbReference>
<dbReference type="InterPro" id="IPR011978">
    <property type="entry name" value="YgfB-like"/>
</dbReference>
<evidence type="ECO:0000313" key="2">
    <source>
        <dbReference type="Proteomes" id="UP000545507"/>
    </source>
</evidence>
<gene>
    <name evidence="1" type="ORF">F3K02_23185</name>
</gene>
<comment type="caution">
    <text evidence="1">The sequence shown here is derived from an EMBL/GenBank/DDBJ whole genome shotgun (WGS) entry which is preliminary data.</text>
</comment>
<dbReference type="InterPro" id="IPR004027">
    <property type="entry name" value="SEC_C_motif"/>
</dbReference>